<dbReference type="GO" id="GO:0006744">
    <property type="term" value="P:ubiquinone biosynthetic process"/>
    <property type="evidence" value="ECO:0007669"/>
    <property type="project" value="UniProtKB-UniPathway"/>
</dbReference>
<evidence type="ECO:0000256" key="5">
    <source>
        <dbReference type="ARBA" id="ARBA00022827"/>
    </source>
</evidence>
<dbReference type="Gene3D" id="3.50.50.60">
    <property type="entry name" value="FAD/NAD(P)-binding domain"/>
    <property type="match status" value="2"/>
</dbReference>
<evidence type="ECO:0000256" key="6">
    <source>
        <dbReference type="ARBA" id="ARBA00023002"/>
    </source>
</evidence>
<keyword evidence="10" id="KW-1185">Reference proteome</keyword>
<dbReference type="GO" id="GO:0071949">
    <property type="term" value="F:FAD binding"/>
    <property type="evidence" value="ECO:0007669"/>
    <property type="project" value="InterPro"/>
</dbReference>
<dbReference type="RefSeq" id="WP_116391994.1">
    <property type="nucleotide sequence ID" value="NZ_QUQO01000001.1"/>
</dbReference>
<dbReference type="PRINTS" id="PR00420">
    <property type="entry name" value="RNGMNOXGNASE"/>
</dbReference>
<evidence type="ECO:0000256" key="4">
    <source>
        <dbReference type="ARBA" id="ARBA00022630"/>
    </source>
</evidence>
<proteinExistence type="inferred from homology"/>
<evidence type="ECO:0000256" key="1">
    <source>
        <dbReference type="ARBA" id="ARBA00001974"/>
    </source>
</evidence>
<evidence type="ECO:0000313" key="10">
    <source>
        <dbReference type="Proteomes" id="UP000264589"/>
    </source>
</evidence>
<keyword evidence="6" id="KW-0560">Oxidoreductase</keyword>
<dbReference type="PANTHER" id="PTHR43876">
    <property type="entry name" value="UBIQUINONE BIOSYNTHESIS MONOOXYGENASE COQ6, MITOCHONDRIAL"/>
    <property type="match status" value="1"/>
</dbReference>
<dbReference type="NCBIfam" id="TIGR01988">
    <property type="entry name" value="Ubi-OHases"/>
    <property type="match status" value="1"/>
</dbReference>
<evidence type="ECO:0000256" key="3">
    <source>
        <dbReference type="ARBA" id="ARBA00005349"/>
    </source>
</evidence>
<comment type="pathway">
    <text evidence="2">Cofactor biosynthesis; ubiquinone biosynthesis.</text>
</comment>
<dbReference type="InParanoid" id="A0A371RIT6"/>
<dbReference type="GO" id="GO:0016705">
    <property type="term" value="F:oxidoreductase activity, acting on paired donors, with incorporation or reduction of molecular oxygen"/>
    <property type="evidence" value="ECO:0007669"/>
    <property type="project" value="InterPro"/>
</dbReference>
<dbReference type="InterPro" id="IPR002938">
    <property type="entry name" value="FAD-bd"/>
</dbReference>
<protein>
    <submittedName>
        <fullName evidence="9">2-octaprenyl-6-methoxyphenyl hydroxylase</fullName>
    </submittedName>
</protein>
<dbReference type="PANTHER" id="PTHR43876:SF7">
    <property type="entry name" value="UBIQUINONE BIOSYNTHESIS MONOOXYGENASE COQ6, MITOCHONDRIAL"/>
    <property type="match status" value="1"/>
</dbReference>
<keyword evidence="7" id="KW-0503">Monooxygenase</keyword>
<comment type="caution">
    <text evidence="9">The sequence shown here is derived from an EMBL/GenBank/DDBJ whole genome shotgun (WGS) entry which is preliminary data.</text>
</comment>
<dbReference type="AlphaFoldDB" id="A0A371RIT6"/>
<organism evidence="9 10">
    <name type="scientific">Parvularcula marina</name>
    <dbReference type="NCBI Taxonomy" id="2292771"/>
    <lineage>
        <taxon>Bacteria</taxon>
        <taxon>Pseudomonadati</taxon>
        <taxon>Pseudomonadota</taxon>
        <taxon>Alphaproteobacteria</taxon>
        <taxon>Parvularculales</taxon>
        <taxon>Parvularculaceae</taxon>
        <taxon>Parvularcula</taxon>
    </lineage>
</organism>
<keyword evidence="5" id="KW-0274">FAD</keyword>
<evidence type="ECO:0000259" key="8">
    <source>
        <dbReference type="Pfam" id="PF01494"/>
    </source>
</evidence>
<sequence>MDKNRHDVAIAGAGLTGQLMALALSQQGFSVALIDPHPADAQADDPRTTALAYASVRLFKRLGLWEALEYRAAAINDILVTNGRPADRFRKGGLSGGRLHFPSSLLPEHSAGPEGTPLGHIVRNADMLEVFRARLKEDENVDLITDRIEVVENKRGNVTLPLGGGRTIEAAFLIACDGKQSRLRETQGFRTRKWGYDQKALAFNLKTEKPHHGVAQEIFYPQGPFAILPLQGNEVSIVWTEKNPGADHYARLPEDELIAEVRARVGDHLGQLELSSKPAVFPLTFVYVNNPVEGRIVLAGDAYHGIHPIAGQGFNLGIKDIAVMADVLHEARSHGLDVGAPDVLANYVRWRRFDSAALSFGTDAMTRLFSNDIAPVRWARGAGLGLVQHFDPARVLFMRQAGADTGELPRLMRP</sequence>
<dbReference type="OrthoDB" id="9796623at2"/>
<dbReference type="SUPFAM" id="SSF51905">
    <property type="entry name" value="FAD/NAD(P)-binding domain"/>
    <property type="match status" value="1"/>
</dbReference>
<accession>A0A371RIT6</accession>
<dbReference type="PROSITE" id="PS01304">
    <property type="entry name" value="UBIH"/>
    <property type="match status" value="1"/>
</dbReference>
<dbReference type="GO" id="GO:0004497">
    <property type="term" value="F:monooxygenase activity"/>
    <property type="evidence" value="ECO:0007669"/>
    <property type="project" value="UniProtKB-KW"/>
</dbReference>
<dbReference type="Pfam" id="PF01494">
    <property type="entry name" value="FAD_binding_3"/>
    <property type="match status" value="1"/>
</dbReference>
<evidence type="ECO:0000256" key="7">
    <source>
        <dbReference type="ARBA" id="ARBA00023033"/>
    </source>
</evidence>
<comment type="cofactor">
    <cofactor evidence="1">
        <name>FAD</name>
        <dbReference type="ChEBI" id="CHEBI:57692"/>
    </cofactor>
</comment>
<dbReference type="FunCoup" id="A0A371RIT6">
    <property type="interactions" value="108"/>
</dbReference>
<dbReference type="EMBL" id="QUQO01000001">
    <property type="protein sequence ID" value="RFB05362.1"/>
    <property type="molecule type" value="Genomic_DNA"/>
</dbReference>
<feature type="domain" description="FAD-binding" evidence="8">
    <location>
        <begin position="6"/>
        <end position="330"/>
    </location>
</feature>
<dbReference type="InterPro" id="IPR018168">
    <property type="entry name" value="Ubi_Hdrlase_CS"/>
</dbReference>
<dbReference type="InterPro" id="IPR036188">
    <property type="entry name" value="FAD/NAD-bd_sf"/>
</dbReference>
<name>A0A371RIT6_9PROT</name>
<dbReference type="InterPro" id="IPR010971">
    <property type="entry name" value="UbiH/COQ6"/>
</dbReference>
<evidence type="ECO:0000256" key="2">
    <source>
        <dbReference type="ARBA" id="ARBA00004749"/>
    </source>
</evidence>
<comment type="similarity">
    <text evidence="3">Belongs to the UbiH/COQ6 family.</text>
</comment>
<dbReference type="UniPathway" id="UPA00232"/>
<dbReference type="InterPro" id="IPR051205">
    <property type="entry name" value="UbiH/COQ6_monooxygenase"/>
</dbReference>
<reference evidence="9 10" key="1">
    <citation type="submission" date="2018-08" db="EMBL/GenBank/DDBJ databases">
        <title>Parvularcula sp. SM1705, isolated from surface water of the South Sea China.</title>
        <authorList>
            <person name="Sun L."/>
        </authorList>
    </citation>
    <scope>NUCLEOTIDE SEQUENCE [LARGE SCALE GENOMIC DNA]</scope>
    <source>
        <strain evidence="9 10">SM1705</strain>
    </source>
</reference>
<keyword evidence="4" id="KW-0285">Flavoprotein</keyword>
<gene>
    <name evidence="9" type="ORF">DX908_08885</name>
</gene>
<evidence type="ECO:0000313" key="9">
    <source>
        <dbReference type="EMBL" id="RFB05362.1"/>
    </source>
</evidence>
<dbReference type="Proteomes" id="UP000264589">
    <property type="component" value="Unassembled WGS sequence"/>
</dbReference>